<evidence type="ECO:0000256" key="5">
    <source>
        <dbReference type="ARBA" id="ARBA00023043"/>
    </source>
</evidence>
<feature type="repeat" description="ANK" evidence="7">
    <location>
        <begin position="7"/>
        <end position="29"/>
    </location>
</feature>
<comment type="subcellular location">
    <subcellularLocation>
        <location evidence="1">Membrane</location>
        <topology evidence="1">Multi-pass membrane protein</topology>
    </subcellularLocation>
</comment>
<dbReference type="Pfam" id="PF12796">
    <property type="entry name" value="Ank_2"/>
    <property type="match status" value="1"/>
</dbReference>
<evidence type="ECO:0000313" key="12">
    <source>
        <dbReference type="Proteomes" id="UP001174677"/>
    </source>
</evidence>
<dbReference type="SMART" id="SM00248">
    <property type="entry name" value="ANK"/>
    <property type="match status" value="4"/>
</dbReference>
<keyword evidence="2 9" id="KW-0812">Transmembrane</keyword>
<feature type="compositionally biased region" description="Basic residues" evidence="8">
    <location>
        <begin position="391"/>
        <end position="404"/>
    </location>
</feature>
<evidence type="ECO:0000256" key="8">
    <source>
        <dbReference type="SAM" id="MobiDB-lite"/>
    </source>
</evidence>
<feature type="transmembrane region" description="Helical" evidence="9">
    <location>
        <begin position="295"/>
        <end position="318"/>
    </location>
</feature>
<name>A0ABQ9KZ12_HEVBR</name>
<dbReference type="InterPro" id="IPR026961">
    <property type="entry name" value="PGG_dom"/>
</dbReference>
<evidence type="ECO:0000256" key="6">
    <source>
        <dbReference type="ARBA" id="ARBA00023136"/>
    </source>
</evidence>
<evidence type="ECO:0000256" key="2">
    <source>
        <dbReference type="ARBA" id="ARBA00022692"/>
    </source>
</evidence>
<feature type="repeat" description="ANK" evidence="7">
    <location>
        <begin position="111"/>
        <end position="144"/>
    </location>
</feature>
<dbReference type="Proteomes" id="UP001174677">
    <property type="component" value="Chromosome 15"/>
</dbReference>
<comment type="caution">
    <text evidence="11">The sequence shown here is derived from an EMBL/GenBank/DDBJ whole genome shotgun (WGS) entry which is preliminary data.</text>
</comment>
<dbReference type="Pfam" id="PF13962">
    <property type="entry name" value="PGG"/>
    <property type="match status" value="1"/>
</dbReference>
<dbReference type="PANTHER" id="PTHR24186:SF46">
    <property type="entry name" value="PROTEIN ACCELERATED CELL DEATH 6-LIKE"/>
    <property type="match status" value="1"/>
</dbReference>
<dbReference type="InterPro" id="IPR002110">
    <property type="entry name" value="Ankyrin_rpt"/>
</dbReference>
<dbReference type="PROSITE" id="PS50297">
    <property type="entry name" value="ANK_REP_REGION"/>
    <property type="match status" value="3"/>
</dbReference>
<evidence type="ECO:0000256" key="1">
    <source>
        <dbReference type="ARBA" id="ARBA00004141"/>
    </source>
</evidence>
<evidence type="ECO:0000313" key="11">
    <source>
        <dbReference type="EMBL" id="KAJ9152574.1"/>
    </source>
</evidence>
<feature type="transmembrane region" description="Helical" evidence="9">
    <location>
        <begin position="257"/>
        <end position="283"/>
    </location>
</feature>
<sequence>MLFKDAYGGTPLHWAAFKGDLDAVGFLLSISRSTIFEKDHRGYFPIHIASKADNVKVIKMLVERWHEPEELLTTEGRNILHVAAMNRSDNVVRYILATPELRKLLNERDINGDTPLHLAAGYCHPGVVLSLTRQKGINLNYLNNEMLTPFDVYCKYKDIAFFEEMKLQNGITFCALSSAGCEQSLDLNTHKEKRIVTMLPNPAKIQWMKDQVGALLTAGTLVATGTFTAGFALPGGYNSPDNNPDKGTATMINNHMFQLFMICNTASFYCSIICILCCSYALLGDVYPAVKALRLAGKLFGVALPMMSLAFMAALHVVTGKLSWLASLILIMGTISLVILFTDSIISLAPLDWNLPLVRSVSYCICRLLVFVFLREYDAEPPAYLSEKSGSKNKKKKSKKKKSKDKVEKESSSKNMNEKSKDMDEKDE</sequence>
<keyword evidence="4 9" id="KW-1133">Transmembrane helix</keyword>
<evidence type="ECO:0000256" key="7">
    <source>
        <dbReference type="PROSITE-ProRule" id="PRU00023"/>
    </source>
</evidence>
<evidence type="ECO:0000259" key="10">
    <source>
        <dbReference type="Pfam" id="PF13962"/>
    </source>
</evidence>
<dbReference type="SUPFAM" id="SSF48403">
    <property type="entry name" value="Ankyrin repeat"/>
    <property type="match status" value="1"/>
</dbReference>
<accession>A0ABQ9KZ12</accession>
<dbReference type="Gene3D" id="1.25.40.20">
    <property type="entry name" value="Ankyrin repeat-containing domain"/>
    <property type="match status" value="1"/>
</dbReference>
<dbReference type="PANTHER" id="PTHR24186">
    <property type="entry name" value="PROTEIN PHOSPHATASE 1 REGULATORY SUBUNIT"/>
    <property type="match status" value="1"/>
</dbReference>
<reference evidence="11 12" key="1">
    <citation type="journal article" date="2023" name="Plant Biotechnol. J.">
        <title>Chromosome-level wild Hevea brasiliensis genome provides new tools for genomic-assisted breeding and valuable loci to elevate rubber yield.</title>
        <authorList>
            <person name="Cheng H."/>
            <person name="Song X."/>
            <person name="Hu Y."/>
            <person name="Wu T."/>
            <person name="Yang Q."/>
            <person name="An Z."/>
            <person name="Feng S."/>
            <person name="Deng Z."/>
            <person name="Wu W."/>
            <person name="Zeng X."/>
            <person name="Tu M."/>
            <person name="Wang X."/>
            <person name="Huang H."/>
        </authorList>
    </citation>
    <scope>NUCLEOTIDE SEQUENCE [LARGE SCALE GENOMIC DNA]</scope>
    <source>
        <strain evidence="11">MT/VB/25A 57/8</strain>
    </source>
</reference>
<keyword evidence="5 7" id="KW-0040">ANK repeat</keyword>
<dbReference type="Pfam" id="PF00023">
    <property type="entry name" value="Ank"/>
    <property type="match status" value="1"/>
</dbReference>
<keyword evidence="3" id="KW-0677">Repeat</keyword>
<gene>
    <name evidence="11" type="ORF">P3X46_026129</name>
</gene>
<feature type="repeat" description="ANK" evidence="7">
    <location>
        <begin position="41"/>
        <end position="64"/>
    </location>
</feature>
<dbReference type="InterPro" id="IPR036770">
    <property type="entry name" value="Ankyrin_rpt-contain_sf"/>
</dbReference>
<protein>
    <recommendedName>
        <fullName evidence="10">PGG domain-containing protein</fullName>
    </recommendedName>
</protein>
<dbReference type="EMBL" id="JARPOI010000015">
    <property type="protein sequence ID" value="KAJ9152574.1"/>
    <property type="molecule type" value="Genomic_DNA"/>
</dbReference>
<keyword evidence="6 9" id="KW-0472">Membrane</keyword>
<evidence type="ECO:0000256" key="4">
    <source>
        <dbReference type="ARBA" id="ARBA00022989"/>
    </source>
</evidence>
<feature type="transmembrane region" description="Helical" evidence="9">
    <location>
        <begin position="324"/>
        <end position="341"/>
    </location>
</feature>
<feature type="region of interest" description="Disordered" evidence="8">
    <location>
        <begin position="383"/>
        <end position="428"/>
    </location>
</feature>
<evidence type="ECO:0000256" key="9">
    <source>
        <dbReference type="SAM" id="Phobius"/>
    </source>
</evidence>
<proteinExistence type="predicted"/>
<dbReference type="PROSITE" id="PS50088">
    <property type="entry name" value="ANK_REPEAT"/>
    <property type="match status" value="3"/>
</dbReference>
<keyword evidence="12" id="KW-1185">Reference proteome</keyword>
<feature type="domain" description="PGG" evidence="10">
    <location>
        <begin position="206"/>
        <end position="317"/>
    </location>
</feature>
<feature type="transmembrane region" description="Helical" evidence="9">
    <location>
        <begin position="214"/>
        <end position="237"/>
    </location>
</feature>
<feature type="compositionally biased region" description="Basic and acidic residues" evidence="8">
    <location>
        <begin position="405"/>
        <end position="428"/>
    </location>
</feature>
<evidence type="ECO:0000256" key="3">
    <source>
        <dbReference type="ARBA" id="ARBA00022737"/>
    </source>
</evidence>
<organism evidence="11 12">
    <name type="scientific">Hevea brasiliensis</name>
    <name type="common">Para rubber tree</name>
    <name type="synonym">Siphonia brasiliensis</name>
    <dbReference type="NCBI Taxonomy" id="3981"/>
    <lineage>
        <taxon>Eukaryota</taxon>
        <taxon>Viridiplantae</taxon>
        <taxon>Streptophyta</taxon>
        <taxon>Embryophyta</taxon>
        <taxon>Tracheophyta</taxon>
        <taxon>Spermatophyta</taxon>
        <taxon>Magnoliopsida</taxon>
        <taxon>eudicotyledons</taxon>
        <taxon>Gunneridae</taxon>
        <taxon>Pentapetalae</taxon>
        <taxon>rosids</taxon>
        <taxon>fabids</taxon>
        <taxon>Malpighiales</taxon>
        <taxon>Euphorbiaceae</taxon>
        <taxon>Crotonoideae</taxon>
        <taxon>Micrandreae</taxon>
        <taxon>Hevea</taxon>
    </lineage>
</organism>